<sequence length="66" mass="6493">MAVVVVVVLEEEDGADDELDATVCDCASVGVGISEGVLISDTRAGLSSPEPVGSPDANDPTCGAST</sequence>
<gene>
    <name evidence="2" type="ORF">FXN61_02570</name>
</gene>
<dbReference type="RefSeq" id="WP_167969839.1">
    <property type="nucleotide sequence ID" value="NZ_VSRL01000005.1"/>
</dbReference>
<evidence type="ECO:0000256" key="1">
    <source>
        <dbReference type="SAM" id="MobiDB-lite"/>
    </source>
</evidence>
<evidence type="ECO:0000313" key="2">
    <source>
        <dbReference type="EMBL" id="NKE55763.1"/>
    </source>
</evidence>
<reference evidence="2 3" key="1">
    <citation type="submission" date="2019-08" db="EMBL/GenBank/DDBJ databases">
        <title>Lentzea from Indian Himalayas.</title>
        <authorList>
            <person name="Mandal S."/>
            <person name="Mallick Gupta A."/>
            <person name="Maiti P.K."/>
            <person name="Sarkar J."/>
            <person name="Mandal S."/>
        </authorList>
    </citation>
    <scope>NUCLEOTIDE SEQUENCE [LARGE SCALE GENOMIC DNA]</scope>
    <source>
        <strain evidence="2 3">PSKA42</strain>
    </source>
</reference>
<proteinExistence type="predicted"/>
<feature type="region of interest" description="Disordered" evidence="1">
    <location>
        <begin position="42"/>
        <end position="66"/>
    </location>
</feature>
<name>A0ABX1FA30_9PSEU</name>
<evidence type="ECO:0000313" key="3">
    <source>
        <dbReference type="Proteomes" id="UP001515943"/>
    </source>
</evidence>
<organism evidence="2 3">
    <name type="scientific">Lentzea indica</name>
    <dbReference type="NCBI Taxonomy" id="2604800"/>
    <lineage>
        <taxon>Bacteria</taxon>
        <taxon>Bacillati</taxon>
        <taxon>Actinomycetota</taxon>
        <taxon>Actinomycetes</taxon>
        <taxon>Pseudonocardiales</taxon>
        <taxon>Pseudonocardiaceae</taxon>
        <taxon>Lentzea</taxon>
    </lineage>
</organism>
<accession>A0ABX1FA30</accession>
<dbReference type="Proteomes" id="UP001515943">
    <property type="component" value="Unassembled WGS sequence"/>
</dbReference>
<comment type="caution">
    <text evidence="2">The sequence shown here is derived from an EMBL/GenBank/DDBJ whole genome shotgun (WGS) entry which is preliminary data.</text>
</comment>
<keyword evidence="3" id="KW-1185">Reference proteome</keyword>
<dbReference type="EMBL" id="VSRL01000005">
    <property type="protein sequence ID" value="NKE55763.1"/>
    <property type="molecule type" value="Genomic_DNA"/>
</dbReference>
<protein>
    <submittedName>
        <fullName evidence="2">Uncharacterized protein</fullName>
    </submittedName>
</protein>